<accession>A0A1E5HFB3</accession>
<dbReference type="STRING" id="1131292.BCR24_11285"/>
<dbReference type="EMBL" id="MIKC01000003">
    <property type="protein sequence ID" value="OEG23638.1"/>
    <property type="molecule type" value="Genomic_DNA"/>
</dbReference>
<dbReference type="SUPFAM" id="SSF53756">
    <property type="entry name" value="UDP-Glycosyltransferase/glycogen phosphorylase"/>
    <property type="match status" value="1"/>
</dbReference>
<evidence type="ECO:0000259" key="1">
    <source>
        <dbReference type="Pfam" id="PF00534"/>
    </source>
</evidence>
<gene>
    <name evidence="3" type="ORF">BCR24_11285</name>
</gene>
<comment type="caution">
    <text evidence="3">The sequence shown here is derived from an EMBL/GenBank/DDBJ whole genome shotgun (WGS) entry which is preliminary data.</text>
</comment>
<dbReference type="Pfam" id="PF13439">
    <property type="entry name" value="Glyco_transf_4"/>
    <property type="match status" value="1"/>
</dbReference>
<sequence>MIGGGIEAVVMNYYRHLDHSKIQFDFIIDNDSTIVPRKEIQQFGGRIIEISPYQSILNYSKDLEKLFRKEKYTIVHSHINSLSVFPLRIAKKCGIPIRIAHNHSTAAPGEIKKNILKYTLRLFSTVYPTHYAAPTLYAGQWLFGKKIANNQLEIINNAIDLQHFAYDVETRNKFREQFGYSENEFVVGNIGRFVWQKNQLFIIELFNELLKQRKEARLLLVGEGPLKEVLEKKISELGIADEVTFVSNTKNVNVYYQIMDIFLFPSNYEGLGMVAVEAQVAGLPVIASEKVPVDAKISNNYWQINLSAGKKAWLECLKLVKVDNRESYINDAEKKGYNINNATPKLMNYYRHLFEENDR</sequence>
<dbReference type="Gene3D" id="3.40.50.2000">
    <property type="entry name" value="Glycogen Phosphorylase B"/>
    <property type="match status" value="2"/>
</dbReference>
<dbReference type="PANTHER" id="PTHR45947">
    <property type="entry name" value="SULFOQUINOVOSYL TRANSFERASE SQD2"/>
    <property type="match status" value="1"/>
</dbReference>
<dbReference type="PANTHER" id="PTHR45947:SF3">
    <property type="entry name" value="SULFOQUINOVOSYL TRANSFERASE SQD2"/>
    <property type="match status" value="1"/>
</dbReference>
<dbReference type="InterPro" id="IPR001296">
    <property type="entry name" value="Glyco_trans_1"/>
</dbReference>
<evidence type="ECO:0000313" key="4">
    <source>
        <dbReference type="Proteomes" id="UP000094469"/>
    </source>
</evidence>
<name>A0A1E5HFB3_9ENTE</name>
<dbReference type="AlphaFoldDB" id="A0A1E5HFB3"/>
<evidence type="ECO:0000313" key="3">
    <source>
        <dbReference type="EMBL" id="OEG23638.1"/>
    </source>
</evidence>
<feature type="domain" description="Glycosyl transferase family 1" evidence="1">
    <location>
        <begin position="171"/>
        <end position="292"/>
    </location>
</feature>
<reference evidence="4" key="1">
    <citation type="submission" date="2016-09" db="EMBL/GenBank/DDBJ databases">
        <authorList>
            <person name="Gulvik C.A."/>
        </authorList>
    </citation>
    <scope>NUCLEOTIDE SEQUENCE [LARGE SCALE GENOMIC DNA]</scope>
    <source>
        <strain evidence="4">LMG 26676</strain>
    </source>
</reference>
<dbReference type="InterPro" id="IPR050194">
    <property type="entry name" value="Glycosyltransferase_grp1"/>
</dbReference>
<dbReference type="Proteomes" id="UP000094469">
    <property type="component" value="Unassembled WGS sequence"/>
</dbReference>
<protein>
    <recommendedName>
        <fullName evidence="5">Glycosyl transferase family 1</fullName>
    </recommendedName>
</protein>
<dbReference type="Pfam" id="PF00534">
    <property type="entry name" value="Glycos_transf_1"/>
    <property type="match status" value="1"/>
</dbReference>
<dbReference type="InterPro" id="IPR028098">
    <property type="entry name" value="Glyco_trans_4-like_N"/>
</dbReference>
<dbReference type="GO" id="GO:0016757">
    <property type="term" value="F:glycosyltransferase activity"/>
    <property type="evidence" value="ECO:0007669"/>
    <property type="project" value="InterPro"/>
</dbReference>
<keyword evidence="4" id="KW-1185">Reference proteome</keyword>
<organism evidence="3 4">
    <name type="scientific">Enterococcus ureilyticus</name>
    <dbReference type="NCBI Taxonomy" id="1131292"/>
    <lineage>
        <taxon>Bacteria</taxon>
        <taxon>Bacillati</taxon>
        <taxon>Bacillota</taxon>
        <taxon>Bacilli</taxon>
        <taxon>Lactobacillales</taxon>
        <taxon>Enterococcaceae</taxon>
        <taxon>Enterococcus</taxon>
    </lineage>
</organism>
<evidence type="ECO:0008006" key="5">
    <source>
        <dbReference type="Google" id="ProtNLM"/>
    </source>
</evidence>
<evidence type="ECO:0000259" key="2">
    <source>
        <dbReference type="Pfam" id="PF13439"/>
    </source>
</evidence>
<proteinExistence type="predicted"/>
<feature type="domain" description="Glycosyltransferase subfamily 4-like N-terminal" evidence="2">
    <location>
        <begin position="4"/>
        <end position="162"/>
    </location>
</feature>